<comment type="caution">
    <text evidence="2">The sequence shown here is derived from an EMBL/GenBank/DDBJ whole genome shotgun (WGS) entry which is preliminary data.</text>
</comment>
<organism evidence="2 3">
    <name type="scientific">Pleurodeles waltl</name>
    <name type="common">Iberian ribbed newt</name>
    <dbReference type="NCBI Taxonomy" id="8319"/>
    <lineage>
        <taxon>Eukaryota</taxon>
        <taxon>Metazoa</taxon>
        <taxon>Chordata</taxon>
        <taxon>Craniata</taxon>
        <taxon>Vertebrata</taxon>
        <taxon>Euteleostomi</taxon>
        <taxon>Amphibia</taxon>
        <taxon>Batrachia</taxon>
        <taxon>Caudata</taxon>
        <taxon>Salamandroidea</taxon>
        <taxon>Salamandridae</taxon>
        <taxon>Pleurodelinae</taxon>
        <taxon>Pleurodeles</taxon>
    </lineage>
</organism>
<proteinExistence type="predicted"/>
<protein>
    <submittedName>
        <fullName evidence="2">Uncharacterized protein</fullName>
    </submittedName>
</protein>
<gene>
    <name evidence="2" type="ORF">NDU88_007161</name>
</gene>
<dbReference type="Proteomes" id="UP001066276">
    <property type="component" value="Chromosome 9"/>
</dbReference>
<reference evidence="2" key="1">
    <citation type="journal article" date="2022" name="bioRxiv">
        <title>Sequencing and chromosome-scale assembly of the giantPleurodeles waltlgenome.</title>
        <authorList>
            <person name="Brown T."/>
            <person name="Elewa A."/>
            <person name="Iarovenko S."/>
            <person name="Subramanian E."/>
            <person name="Araus A.J."/>
            <person name="Petzold A."/>
            <person name="Susuki M."/>
            <person name="Suzuki K.-i.T."/>
            <person name="Hayashi T."/>
            <person name="Toyoda A."/>
            <person name="Oliveira C."/>
            <person name="Osipova E."/>
            <person name="Leigh N.D."/>
            <person name="Simon A."/>
            <person name="Yun M.H."/>
        </authorList>
    </citation>
    <scope>NUCLEOTIDE SEQUENCE</scope>
    <source>
        <strain evidence="2">20211129_DDA</strain>
        <tissue evidence="2">Liver</tissue>
    </source>
</reference>
<dbReference type="AlphaFoldDB" id="A0AAV7N672"/>
<evidence type="ECO:0000313" key="2">
    <source>
        <dbReference type="EMBL" id="KAJ1109803.1"/>
    </source>
</evidence>
<dbReference type="EMBL" id="JANPWB010000013">
    <property type="protein sequence ID" value="KAJ1109803.1"/>
    <property type="molecule type" value="Genomic_DNA"/>
</dbReference>
<name>A0AAV7N672_PLEWA</name>
<evidence type="ECO:0000256" key="1">
    <source>
        <dbReference type="SAM" id="Coils"/>
    </source>
</evidence>
<sequence>MYTTLAPSVQRAIHLPGPREDTGTDMLTKKPCTAELLGAIHGSRVALEGKIESVASEVNLLRVDLWKVSDRVKLLPVRRSRTCGHRSPQTAWGRGQLAYQDADFKELLAIVKTILKAMSEKLDILTHLLDQVKQRMFKHENRLDHLENCVSDTDNTQADSKEHLLRMDKILELIKAKNEDLEDKLPEFSEEAVQKTNYFNCDAQARHYGQGDRPGKTLEGMLCKPRASTYTV</sequence>
<accession>A0AAV7N672</accession>
<feature type="coiled-coil region" evidence="1">
    <location>
        <begin position="115"/>
        <end position="191"/>
    </location>
</feature>
<keyword evidence="1" id="KW-0175">Coiled coil</keyword>
<keyword evidence="3" id="KW-1185">Reference proteome</keyword>
<evidence type="ECO:0000313" key="3">
    <source>
        <dbReference type="Proteomes" id="UP001066276"/>
    </source>
</evidence>